<dbReference type="CDD" id="cd09280">
    <property type="entry name" value="RNase_HI_eukaryote_like"/>
    <property type="match status" value="1"/>
</dbReference>
<dbReference type="Pfam" id="PF00075">
    <property type="entry name" value="RNase_H"/>
    <property type="match status" value="1"/>
</dbReference>
<keyword evidence="5" id="KW-0479">Metal-binding</keyword>
<evidence type="ECO:0000256" key="6">
    <source>
        <dbReference type="ARBA" id="ARBA00022759"/>
    </source>
</evidence>
<keyword evidence="7" id="KW-0378">Hydrolase</keyword>
<dbReference type="AlphaFoldDB" id="A0A1W1CET5"/>
<evidence type="ECO:0000256" key="2">
    <source>
        <dbReference type="ARBA" id="ARBA00005300"/>
    </source>
</evidence>
<comment type="catalytic activity">
    <reaction evidence="1">
        <text>Endonucleolytic cleavage to 5'-phosphomonoester.</text>
        <dbReference type="EC" id="3.1.26.4"/>
    </reaction>
</comment>
<dbReference type="GO" id="GO:0046872">
    <property type="term" value="F:metal ion binding"/>
    <property type="evidence" value="ECO:0007669"/>
    <property type="project" value="UniProtKB-KW"/>
</dbReference>
<accession>A0A1W1CET5</accession>
<dbReference type="InterPro" id="IPR002156">
    <property type="entry name" value="RNaseH_domain"/>
</dbReference>
<feature type="domain" description="RNase H type-1" evidence="8">
    <location>
        <begin position="103"/>
        <end position="247"/>
    </location>
</feature>
<keyword evidence="4" id="KW-0540">Nuclease</keyword>
<dbReference type="SUPFAM" id="SSF53098">
    <property type="entry name" value="Ribonuclease H-like"/>
    <property type="match status" value="1"/>
</dbReference>
<protein>
    <recommendedName>
        <fullName evidence="3">ribonuclease H</fullName>
        <ecNumber evidence="3">3.1.26.4</ecNumber>
    </recommendedName>
</protein>
<dbReference type="GO" id="GO:0043137">
    <property type="term" value="P:DNA replication, removal of RNA primer"/>
    <property type="evidence" value="ECO:0007669"/>
    <property type="project" value="TreeGrafter"/>
</dbReference>
<reference evidence="9" key="1">
    <citation type="submission" date="2016-10" db="EMBL/GenBank/DDBJ databases">
        <authorList>
            <person name="de Groot N.N."/>
        </authorList>
    </citation>
    <scope>NUCLEOTIDE SEQUENCE</scope>
</reference>
<dbReference type="PANTHER" id="PTHR10642:SF26">
    <property type="entry name" value="RIBONUCLEASE H1"/>
    <property type="match status" value="1"/>
</dbReference>
<sequence length="272" mass="31212">MIRDWKSMQITKEFIELGIANGTLNKAQCKILGLDFPLNENWEELITDKELTLKETNLFLFLRGKLAIKAQEQIIKNYDLVADFHKQKKEVSKKDKPTEAEDKKKILEIYCDGACEGNPGKAGSGLAIYYLNDKPTLLYGQYTQRGTNNTAELNALYKALLIASEYPKSIIRTDSMYSLDCISNWAYGWKKNGWTRKGKEIKNLEIIKISHALYDSIKDKVTIQHIKAHAGFEGNELADRMAGLAIREKNDEYLEYHYDSIDEVLKMKEDIV</sequence>
<dbReference type="InterPro" id="IPR012337">
    <property type="entry name" value="RNaseH-like_sf"/>
</dbReference>
<evidence type="ECO:0000256" key="1">
    <source>
        <dbReference type="ARBA" id="ARBA00000077"/>
    </source>
</evidence>
<dbReference type="EMBL" id="FPHN01000166">
    <property type="protein sequence ID" value="SFV64247.1"/>
    <property type="molecule type" value="Genomic_DNA"/>
</dbReference>
<gene>
    <name evidence="9" type="ORF">MNB_SV-14-1517</name>
</gene>
<dbReference type="EC" id="3.1.26.4" evidence="3"/>
<dbReference type="InterPro" id="IPR050092">
    <property type="entry name" value="RNase_H"/>
</dbReference>
<dbReference type="PROSITE" id="PS50879">
    <property type="entry name" value="RNASE_H_1"/>
    <property type="match status" value="1"/>
</dbReference>
<name>A0A1W1CET5_9ZZZZ</name>
<keyword evidence="6" id="KW-0255">Endonuclease</keyword>
<comment type="similarity">
    <text evidence="2">Belongs to the RNase H family.</text>
</comment>
<organism evidence="9">
    <name type="scientific">hydrothermal vent metagenome</name>
    <dbReference type="NCBI Taxonomy" id="652676"/>
    <lineage>
        <taxon>unclassified sequences</taxon>
        <taxon>metagenomes</taxon>
        <taxon>ecological metagenomes</taxon>
    </lineage>
</organism>
<evidence type="ECO:0000259" key="8">
    <source>
        <dbReference type="PROSITE" id="PS50879"/>
    </source>
</evidence>
<evidence type="ECO:0000256" key="7">
    <source>
        <dbReference type="ARBA" id="ARBA00022801"/>
    </source>
</evidence>
<dbReference type="InterPro" id="IPR036397">
    <property type="entry name" value="RNaseH_sf"/>
</dbReference>
<dbReference type="GO" id="GO:0004523">
    <property type="term" value="F:RNA-DNA hybrid ribonuclease activity"/>
    <property type="evidence" value="ECO:0007669"/>
    <property type="project" value="UniProtKB-EC"/>
</dbReference>
<evidence type="ECO:0000313" key="9">
    <source>
        <dbReference type="EMBL" id="SFV64247.1"/>
    </source>
</evidence>
<evidence type="ECO:0000256" key="5">
    <source>
        <dbReference type="ARBA" id="ARBA00022723"/>
    </source>
</evidence>
<dbReference type="GO" id="GO:0003676">
    <property type="term" value="F:nucleic acid binding"/>
    <property type="evidence" value="ECO:0007669"/>
    <property type="project" value="InterPro"/>
</dbReference>
<dbReference type="Gene3D" id="3.30.420.10">
    <property type="entry name" value="Ribonuclease H-like superfamily/Ribonuclease H"/>
    <property type="match status" value="1"/>
</dbReference>
<evidence type="ECO:0000256" key="4">
    <source>
        <dbReference type="ARBA" id="ARBA00022722"/>
    </source>
</evidence>
<dbReference type="PANTHER" id="PTHR10642">
    <property type="entry name" value="RIBONUCLEASE H1"/>
    <property type="match status" value="1"/>
</dbReference>
<proteinExistence type="inferred from homology"/>
<evidence type="ECO:0000256" key="3">
    <source>
        <dbReference type="ARBA" id="ARBA00012180"/>
    </source>
</evidence>